<dbReference type="SUPFAM" id="SSF52172">
    <property type="entry name" value="CheY-like"/>
    <property type="match status" value="1"/>
</dbReference>
<dbReference type="GO" id="GO:0043565">
    <property type="term" value="F:sequence-specific DNA binding"/>
    <property type="evidence" value="ECO:0007669"/>
    <property type="project" value="InterPro"/>
</dbReference>
<dbReference type="PROSITE" id="PS50110">
    <property type="entry name" value="RESPONSE_REGULATORY"/>
    <property type="match status" value="1"/>
</dbReference>
<dbReference type="Proteomes" id="UP000034954">
    <property type="component" value="Unassembled WGS sequence"/>
</dbReference>
<dbReference type="InterPro" id="IPR058031">
    <property type="entry name" value="AAA_lid_NorR"/>
</dbReference>
<dbReference type="GO" id="GO:0006355">
    <property type="term" value="P:regulation of DNA-templated transcription"/>
    <property type="evidence" value="ECO:0007669"/>
    <property type="project" value="InterPro"/>
</dbReference>
<keyword evidence="8" id="KW-0238">DNA-binding</keyword>
<evidence type="ECO:0000256" key="6">
    <source>
        <dbReference type="ARBA" id="ARBA00023012"/>
    </source>
</evidence>
<dbReference type="PROSITE" id="PS00688">
    <property type="entry name" value="SIGMA54_INTERACT_3"/>
    <property type="match status" value="1"/>
</dbReference>
<dbReference type="InterPro" id="IPR002078">
    <property type="entry name" value="Sigma_54_int"/>
</dbReference>
<feature type="domain" description="Sigma-54 factor interaction" evidence="12">
    <location>
        <begin position="144"/>
        <end position="373"/>
    </location>
</feature>
<keyword evidence="10" id="KW-0804">Transcription</keyword>
<dbReference type="PROSITE" id="PS50045">
    <property type="entry name" value="SIGMA54_INTERACT_4"/>
    <property type="match status" value="1"/>
</dbReference>
<sequence length="464" mass="52905">MSIEKVLVIDDDLLGREYLAETVTRNGYEVALASDGLQALASFSKNGCDLVFLDMKMPGMCGMEVLERIKTISPETVVVLMTAYGTIETAVEAMKKGAYDYIIKPFSPDQVELVIARVNERQKLIMENRYWRSNANVDEKMNPVFSTNSKMLQIYEQINRIAQSKASVLVQGESGTGKELVARAIHFHSNRYEKPFIRVNCAALTETLLESELFGHERGAYTGAISKHMGRFELANDGTLLLDEISEISPNIQAKLLRVLEEEEFERVGGEKTIKVDVRIVATTNRNLLEEIRKGAFREDLYYRLNVVPIYLPPLRERREDIPLLVNHYLKKYSLENSTIVKSIDTATMDYLCQYNWPGNVRELKNVIQRAVVMNSSDGLQLEQFSDLCIHQDTKRLEDIWTDGKAIEDVERDLIYSTLEKTGGNKTRAAELLKITTRTLRNKLNKYDAADKSLYQRETISCEK</sequence>
<dbReference type="InterPro" id="IPR027417">
    <property type="entry name" value="P-loop_NTPase"/>
</dbReference>
<dbReference type="SMART" id="SM00382">
    <property type="entry name" value="AAA"/>
    <property type="match status" value="1"/>
</dbReference>
<dbReference type="FunFam" id="3.40.50.2300:FF:000018">
    <property type="entry name" value="DNA-binding transcriptional regulator NtrC"/>
    <property type="match status" value="1"/>
</dbReference>
<evidence type="ECO:0000313" key="14">
    <source>
        <dbReference type="EMBL" id="KKO18274.1"/>
    </source>
</evidence>
<proteinExistence type="predicted"/>
<keyword evidence="2" id="KW-0963">Cytoplasm</keyword>
<evidence type="ECO:0000256" key="5">
    <source>
        <dbReference type="ARBA" id="ARBA00022840"/>
    </source>
</evidence>
<feature type="modified residue" description="4-aspartylphosphate" evidence="11">
    <location>
        <position position="54"/>
    </location>
</feature>
<dbReference type="FunFam" id="3.40.50.300:FF:000006">
    <property type="entry name" value="DNA-binding transcriptional regulator NtrC"/>
    <property type="match status" value="1"/>
</dbReference>
<dbReference type="AlphaFoldDB" id="A0A0M2UUV9"/>
<dbReference type="InterPro" id="IPR001789">
    <property type="entry name" value="Sig_transdc_resp-reg_receiver"/>
</dbReference>
<accession>A0A0M2UUV9</accession>
<keyword evidence="9" id="KW-0010">Activator</keyword>
<evidence type="ECO:0000259" key="12">
    <source>
        <dbReference type="PROSITE" id="PS50045"/>
    </source>
</evidence>
<organism evidence="14 15">
    <name type="scientific">Candidatus Brocadia fulgida</name>
    <dbReference type="NCBI Taxonomy" id="380242"/>
    <lineage>
        <taxon>Bacteria</taxon>
        <taxon>Pseudomonadati</taxon>
        <taxon>Planctomycetota</taxon>
        <taxon>Candidatus Brocadiia</taxon>
        <taxon>Candidatus Brocadiales</taxon>
        <taxon>Candidatus Brocadiaceae</taxon>
        <taxon>Candidatus Brocadia</taxon>
    </lineage>
</organism>
<evidence type="ECO:0000256" key="2">
    <source>
        <dbReference type="ARBA" id="ARBA00022490"/>
    </source>
</evidence>
<evidence type="ECO:0000256" key="10">
    <source>
        <dbReference type="ARBA" id="ARBA00023163"/>
    </source>
</evidence>
<name>A0A0M2UUV9_9BACT</name>
<dbReference type="Pfam" id="PF00158">
    <property type="entry name" value="Sigma54_activat"/>
    <property type="match status" value="1"/>
</dbReference>
<dbReference type="InterPro" id="IPR009057">
    <property type="entry name" value="Homeodomain-like_sf"/>
</dbReference>
<evidence type="ECO:0000259" key="13">
    <source>
        <dbReference type="PROSITE" id="PS50110"/>
    </source>
</evidence>
<dbReference type="PROSITE" id="PS00675">
    <property type="entry name" value="SIGMA54_INTERACT_1"/>
    <property type="match status" value="1"/>
</dbReference>
<evidence type="ECO:0000313" key="15">
    <source>
        <dbReference type="Proteomes" id="UP000034954"/>
    </source>
</evidence>
<keyword evidence="15" id="KW-1185">Reference proteome</keyword>
<gene>
    <name evidence="14" type="primary">atoC_2</name>
    <name evidence="14" type="ORF">BROFUL_03001</name>
</gene>
<dbReference type="FunFam" id="1.10.8.60:FF:000014">
    <property type="entry name" value="DNA-binding transcriptional regulator NtrC"/>
    <property type="match status" value="1"/>
</dbReference>
<evidence type="ECO:0000256" key="9">
    <source>
        <dbReference type="ARBA" id="ARBA00023159"/>
    </source>
</evidence>
<keyword evidence="7" id="KW-0805">Transcription regulation</keyword>
<evidence type="ECO:0000256" key="8">
    <source>
        <dbReference type="ARBA" id="ARBA00023125"/>
    </source>
</evidence>
<dbReference type="SUPFAM" id="SSF46689">
    <property type="entry name" value="Homeodomain-like"/>
    <property type="match status" value="1"/>
</dbReference>
<dbReference type="Gene3D" id="3.40.50.2300">
    <property type="match status" value="1"/>
</dbReference>
<dbReference type="Gene3D" id="3.40.50.300">
    <property type="entry name" value="P-loop containing nucleotide triphosphate hydrolases"/>
    <property type="match status" value="1"/>
</dbReference>
<protein>
    <submittedName>
        <fullName evidence="14">Sigma 54 response regulator</fullName>
    </submittedName>
</protein>
<comment type="subcellular location">
    <subcellularLocation>
        <location evidence="1">Cytoplasm</location>
    </subcellularLocation>
</comment>
<dbReference type="InterPro" id="IPR025662">
    <property type="entry name" value="Sigma_54_int_dom_ATP-bd_1"/>
</dbReference>
<dbReference type="CDD" id="cd00009">
    <property type="entry name" value="AAA"/>
    <property type="match status" value="1"/>
</dbReference>
<dbReference type="Gene3D" id="1.10.8.60">
    <property type="match status" value="1"/>
</dbReference>
<dbReference type="Pfam" id="PF02954">
    <property type="entry name" value="HTH_8"/>
    <property type="match status" value="1"/>
</dbReference>
<keyword evidence="5" id="KW-0067">ATP-binding</keyword>
<dbReference type="InterPro" id="IPR002197">
    <property type="entry name" value="HTH_Fis"/>
</dbReference>
<dbReference type="Pfam" id="PF00072">
    <property type="entry name" value="Response_reg"/>
    <property type="match status" value="1"/>
</dbReference>
<evidence type="ECO:0000256" key="7">
    <source>
        <dbReference type="ARBA" id="ARBA00023015"/>
    </source>
</evidence>
<dbReference type="Pfam" id="PF25601">
    <property type="entry name" value="AAA_lid_14"/>
    <property type="match status" value="1"/>
</dbReference>
<dbReference type="SUPFAM" id="SSF52540">
    <property type="entry name" value="P-loop containing nucleoside triphosphate hydrolases"/>
    <property type="match status" value="1"/>
</dbReference>
<evidence type="ECO:0000256" key="4">
    <source>
        <dbReference type="ARBA" id="ARBA00022741"/>
    </source>
</evidence>
<keyword evidence="3 11" id="KW-0597">Phosphoprotein</keyword>
<feature type="domain" description="Response regulatory" evidence="13">
    <location>
        <begin position="5"/>
        <end position="119"/>
    </location>
</feature>
<comment type="caution">
    <text evidence="14">The sequence shown here is derived from an EMBL/GenBank/DDBJ whole genome shotgun (WGS) entry which is preliminary data.</text>
</comment>
<dbReference type="PANTHER" id="PTHR32071">
    <property type="entry name" value="TRANSCRIPTIONAL REGULATORY PROTEIN"/>
    <property type="match status" value="1"/>
</dbReference>
<evidence type="ECO:0000256" key="11">
    <source>
        <dbReference type="PROSITE-ProRule" id="PRU00169"/>
    </source>
</evidence>
<dbReference type="GO" id="GO:0005524">
    <property type="term" value="F:ATP binding"/>
    <property type="evidence" value="ECO:0007669"/>
    <property type="project" value="UniProtKB-KW"/>
</dbReference>
<dbReference type="InterPro" id="IPR025944">
    <property type="entry name" value="Sigma_54_int_dom_CS"/>
</dbReference>
<dbReference type="PATRIC" id="fig|380242.3.peg.3708"/>
<dbReference type="EMBL" id="LAQJ01000282">
    <property type="protein sequence ID" value="KKO18274.1"/>
    <property type="molecule type" value="Genomic_DNA"/>
</dbReference>
<dbReference type="InterPro" id="IPR011006">
    <property type="entry name" value="CheY-like_superfamily"/>
</dbReference>
<dbReference type="SMART" id="SM00448">
    <property type="entry name" value="REC"/>
    <property type="match status" value="1"/>
</dbReference>
<dbReference type="GO" id="GO:0005737">
    <property type="term" value="C:cytoplasm"/>
    <property type="evidence" value="ECO:0007669"/>
    <property type="project" value="UniProtKB-SubCell"/>
</dbReference>
<keyword evidence="6" id="KW-0902">Two-component regulatory system</keyword>
<dbReference type="PRINTS" id="PR01590">
    <property type="entry name" value="HTHFIS"/>
</dbReference>
<dbReference type="Gene3D" id="1.10.10.60">
    <property type="entry name" value="Homeodomain-like"/>
    <property type="match status" value="1"/>
</dbReference>
<evidence type="ECO:0000256" key="3">
    <source>
        <dbReference type="ARBA" id="ARBA00022553"/>
    </source>
</evidence>
<keyword evidence="4" id="KW-0547">Nucleotide-binding</keyword>
<dbReference type="GO" id="GO:0000160">
    <property type="term" value="P:phosphorelay signal transduction system"/>
    <property type="evidence" value="ECO:0007669"/>
    <property type="project" value="UniProtKB-KW"/>
</dbReference>
<evidence type="ECO:0000256" key="1">
    <source>
        <dbReference type="ARBA" id="ARBA00004496"/>
    </source>
</evidence>
<reference evidence="14 15" key="1">
    <citation type="journal article" date="2013" name="BMC Microbiol.">
        <title>Identification of the type II cytochrome c maturation pathway in anammox bacteria by comparative genomics.</title>
        <authorList>
            <person name="Ferousi C."/>
            <person name="Speth D.R."/>
            <person name="Reimann J."/>
            <person name="Op den Camp H.J."/>
            <person name="Allen J.W."/>
            <person name="Keltjens J.T."/>
            <person name="Jetten M.S."/>
        </authorList>
    </citation>
    <scope>NUCLEOTIDE SEQUENCE [LARGE SCALE GENOMIC DNA]</scope>
    <source>
        <strain evidence="14">RU1</strain>
    </source>
</reference>
<dbReference type="InterPro" id="IPR003593">
    <property type="entry name" value="AAA+_ATPase"/>
</dbReference>